<dbReference type="Proteomes" id="UP000780690">
    <property type="component" value="Unassembled WGS sequence"/>
</dbReference>
<evidence type="ECO:0000313" key="1">
    <source>
        <dbReference type="EMBL" id="NIF02601.1"/>
    </source>
</evidence>
<proteinExistence type="predicted"/>
<accession>A0ABX0R4Y3</accession>
<evidence type="ECO:0000313" key="2">
    <source>
        <dbReference type="Proteomes" id="UP000780690"/>
    </source>
</evidence>
<comment type="caution">
    <text evidence="1">The sequence shown here is derived from an EMBL/GenBank/DDBJ whole genome shotgun (WGS) entry which is preliminary data.</text>
</comment>
<reference evidence="1 2" key="1">
    <citation type="journal article" date="2019" name="bioRxiv">
        <title>Bacteria contribute to plant secondary compound degradation in a generalist herbivore system.</title>
        <authorList>
            <person name="Francoeur C.B."/>
            <person name="Khadempour L."/>
            <person name="Moreira-Soto R.D."/>
            <person name="Gotting K."/>
            <person name="Book A.J."/>
            <person name="Pinto-Tomas A.A."/>
            <person name="Keefover-Ring K."/>
            <person name="Currie C.R."/>
        </authorList>
    </citation>
    <scope>NUCLEOTIDE SEQUENCE [LARGE SCALE GENOMIC DNA]</scope>
    <source>
        <strain evidence="1 2">Acro-805</strain>
    </source>
</reference>
<keyword evidence="2" id="KW-1185">Reference proteome</keyword>
<dbReference type="RefSeq" id="WP_167141770.1">
    <property type="nucleotide sequence ID" value="NZ_VWXD01000009.1"/>
</dbReference>
<protein>
    <submittedName>
        <fullName evidence="1">Uncharacterized protein</fullName>
    </submittedName>
</protein>
<dbReference type="EMBL" id="VWXD01000009">
    <property type="protein sequence ID" value="NIF02601.1"/>
    <property type="molecule type" value="Genomic_DNA"/>
</dbReference>
<sequence>MKNQLLSYDDVFRMVRQHCLLRFPQQADCHPQITVNAYLKSAGSSLHAPALGLNFSHRTDDVISDFDRFIIGDQNREALFADITDMVRWMADNGYLQSGGKEDATYYPSDKLLRSPSLIF</sequence>
<organism evidence="1 2">
    <name type="scientific">Candidatus Pantoea formicae</name>
    <dbReference type="NCBI Taxonomy" id="2608355"/>
    <lineage>
        <taxon>Bacteria</taxon>
        <taxon>Pseudomonadati</taxon>
        <taxon>Pseudomonadota</taxon>
        <taxon>Gammaproteobacteria</taxon>
        <taxon>Enterobacterales</taxon>
        <taxon>Erwiniaceae</taxon>
        <taxon>Pantoea</taxon>
    </lineage>
</organism>
<name>A0ABX0R4Y3_9GAMM</name>
<gene>
    <name evidence="1" type="ORF">F3J38_21550</name>
</gene>